<keyword evidence="2" id="KW-1185">Reference proteome</keyword>
<dbReference type="KEGG" id="tpol:Mal48_24160"/>
<dbReference type="Proteomes" id="UP000315724">
    <property type="component" value="Chromosome"/>
</dbReference>
<proteinExistence type="predicted"/>
<dbReference type="AlphaFoldDB" id="A0A517QNF9"/>
<sequence>MINFLPSLFMGAISNLCILFVIEGQLSGREIERVMLLFTELVMKKDFCPKTMKDRVKNAPAGLSEIFRLNLFWARSSLMESWHFSMFSKTLFCDNFYTSLVASLSRFRTSRNLSPIH</sequence>
<evidence type="ECO:0000313" key="2">
    <source>
        <dbReference type="Proteomes" id="UP000315724"/>
    </source>
</evidence>
<organism evidence="1 2">
    <name type="scientific">Thalassoglobus polymorphus</name>
    <dbReference type="NCBI Taxonomy" id="2527994"/>
    <lineage>
        <taxon>Bacteria</taxon>
        <taxon>Pseudomonadati</taxon>
        <taxon>Planctomycetota</taxon>
        <taxon>Planctomycetia</taxon>
        <taxon>Planctomycetales</taxon>
        <taxon>Planctomycetaceae</taxon>
        <taxon>Thalassoglobus</taxon>
    </lineage>
</organism>
<protein>
    <submittedName>
        <fullName evidence="1">Uncharacterized protein</fullName>
    </submittedName>
</protein>
<dbReference type="EMBL" id="CP036267">
    <property type="protein sequence ID" value="QDT33163.1"/>
    <property type="molecule type" value="Genomic_DNA"/>
</dbReference>
<name>A0A517QNF9_9PLAN</name>
<reference evidence="1 2" key="1">
    <citation type="submission" date="2019-02" db="EMBL/GenBank/DDBJ databases">
        <title>Deep-cultivation of Planctomycetes and their phenomic and genomic characterization uncovers novel biology.</title>
        <authorList>
            <person name="Wiegand S."/>
            <person name="Jogler M."/>
            <person name="Boedeker C."/>
            <person name="Pinto D."/>
            <person name="Vollmers J."/>
            <person name="Rivas-Marin E."/>
            <person name="Kohn T."/>
            <person name="Peeters S.H."/>
            <person name="Heuer A."/>
            <person name="Rast P."/>
            <person name="Oberbeckmann S."/>
            <person name="Bunk B."/>
            <person name="Jeske O."/>
            <person name="Meyerdierks A."/>
            <person name="Storesund J.E."/>
            <person name="Kallscheuer N."/>
            <person name="Luecker S."/>
            <person name="Lage O.M."/>
            <person name="Pohl T."/>
            <person name="Merkel B.J."/>
            <person name="Hornburger P."/>
            <person name="Mueller R.-W."/>
            <person name="Bruemmer F."/>
            <person name="Labrenz M."/>
            <person name="Spormann A.M."/>
            <person name="Op den Camp H."/>
            <person name="Overmann J."/>
            <person name="Amann R."/>
            <person name="Jetten M.S.M."/>
            <person name="Mascher T."/>
            <person name="Medema M.H."/>
            <person name="Devos D.P."/>
            <person name="Kaster A.-K."/>
            <person name="Ovreas L."/>
            <person name="Rohde M."/>
            <person name="Galperin M.Y."/>
            <person name="Jogler C."/>
        </authorList>
    </citation>
    <scope>NUCLEOTIDE SEQUENCE [LARGE SCALE GENOMIC DNA]</scope>
    <source>
        <strain evidence="1 2">Mal48</strain>
    </source>
</reference>
<evidence type="ECO:0000313" key="1">
    <source>
        <dbReference type="EMBL" id="QDT33163.1"/>
    </source>
</evidence>
<gene>
    <name evidence="1" type="ORF">Mal48_24160</name>
</gene>
<accession>A0A517QNF9</accession>